<reference evidence="1 2" key="1">
    <citation type="journal article" date="2011" name="J. Bacteriol.">
        <title>Genome Sequence of Lactobacillus ruminis SPM0211, Isolated from a Fecal Sample from a Healthy Korean.</title>
        <authorList>
            <person name="Lee S."/>
            <person name="Cho Y.J."/>
            <person name="Lee A.H."/>
            <person name="Chun J."/>
            <person name="Ha N.J."/>
            <person name="Ko G."/>
        </authorList>
    </citation>
    <scope>NUCLEOTIDE SEQUENCE [LARGE SCALE GENOMIC DNA]</scope>
    <source>
        <strain evidence="1 2">SPM0211</strain>
    </source>
</reference>
<dbReference type="Proteomes" id="UP000002971">
    <property type="component" value="Unassembled WGS sequence"/>
</dbReference>
<dbReference type="AlphaFoldDB" id="F7R324"/>
<evidence type="ECO:0000313" key="1">
    <source>
        <dbReference type="EMBL" id="EGM50451.1"/>
    </source>
</evidence>
<name>F7R324_9LACO</name>
<accession>F7R324</accession>
<gene>
    <name evidence="1" type="ORF">LRU_02133</name>
</gene>
<evidence type="ECO:0000313" key="2">
    <source>
        <dbReference type="Proteomes" id="UP000002971"/>
    </source>
</evidence>
<comment type="caution">
    <text evidence="1">The sequence shown here is derived from an EMBL/GenBank/DDBJ whole genome shotgun (WGS) entry which is preliminary data.</text>
</comment>
<dbReference type="RefSeq" id="WP_003696621.1">
    <property type="nucleotide sequence ID" value="NZ_AFOJ01000007.1"/>
</dbReference>
<dbReference type="EMBL" id="AFOJ01000007">
    <property type="protein sequence ID" value="EGM50451.1"/>
    <property type="molecule type" value="Genomic_DNA"/>
</dbReference>
<protein>
    <submittedName>
        <fullName evidence="1">Uncharacterized protein</fullName>
    </submittedName>
</protein>
<proteinExistence type="predicted"/>
<organism evidence="1 2">
    <name type="scientific">Ligilactobacillus ruminis SPM0211</name>
    <dbReference type="NCBI Taxonomy" id="1040964"/>
    <lineage>
        <taxon>Bacteria</taxon>
        <taxon>Bacillati</taxon>
        <taxon>Bacillota</taxon>
        <taxon>Bacilli</taxon>
        <taxon>Lactobacillales</taxon>
        <taxon>Lactobacillaceae</taxon>
        <taxon>Ligilactobacillus</taxon>
    </lineage>
</organism>
<sequence>MKRTEKKNQKKEKRQKEWVFRITVGTFILEVIDKIHSWFF</sequence>